<dbReference type="VEuPathDB" id="FungiDB:P170DRAFT_225937"/>
<evidence type="ECO:0000256" key="1">
    <source>
        <dbReference type="SAM" id="SignalP"/>
    </source>
</evidence>
<dbReference type="Proteomes" id="UP000234275">
    <property type="component" value="Unassembled WGS sequence"/>
</dbReference>
<sequence length="105" mass="12195">MPSLCFLPFTFLMIIQSSIMRPCNRDQRSFIYHLQEKLGFSFLSFSFLLLVSWKFGTINRTRTVSFSRPLSACVFTFRLFFVRFLDGLINIPPSSRPIHTSSSCP</sequence>
<reference evidence="2 3" key="1">
    <citation type="submission" date="2016-12" db="EMBL/GenBank/DDBJ databases">
        <title>The genomes of Aspergillus section Nigri reveals drivers in fungal speciation.</title>
        <authorList>
            <consortium name="DOE Joint Genome Institute"/>
            <person name="Vesth T.C."/>
            <person name="Nybo J."/>
            <person name="Theobald S."/>
            <person name="Brandl J."/>
            <person name="Frisvad J.C."/>
            <person name="Nielsen K.F."/>
            <person name="Lyhne E.K."/>
            <person name="Kogle M.E."/>
            <person name="Kuo A."/>
            <person name="Riley R."/>
            <person name="Clum A."/>
            <person name="Nolan M."/>
            <person name="Lipzen A."/>
            <person name="Salamov A."/>
            <person name="Henrissat B."/>
            <person name="Wiebenga A."/>
            <person name="De Vries R.P."/>
            <person name="Grigoriev I.V."/>
            <person name="Mortensen U.H."/>
            <person name="Andersen M.R."/>
            <person name="Baker S.E."/>
        </authorList>
    </citation>
    <scope>NUCLEOTIDE SEQUENCE [LARGE SCALE GENOMIC DNA]</scope>
    <source>
        <strain evidence="2 3">IBT 23096</strain>
    </source>
</reference>
<gene>
    <name evidence="2" type="ORF">P170DRAFT_225937</name>
</gene>
<dbReference type="RefSeq" id="XP_024702186.1">
    <property type="nucleotide sequence ID" value="XM_024842880.1"/>
</dbReference>
<keyword evidence="1" id="KW-0732">Signal</keyword>
<dbReference type="AlphaFoldDB" id="A0A2I2G1Y3"/>
<feature type="chain" id="PRO_5014185255" description="Secreted protein" evidence="1">
    <location>
        <begin position="21"/>
        <end position="105"/>
    </location>
</feature>
<accession>A0A2I2G1Y3</accession>
<dbReference type="GeneID" id="36550579"/>
<organism evidence="2 3">
    <name type="scientific">Aspergillus steynii IBT 23096</name>
    <dbReference type="NCBI Taxonomy" id="1392250"/>
    <lineage>
        <taxon>Eukaryota</taxon>
        <taxon>Fungi</taxon>
        <taxon>Dikarya</taxon>
        <taxon>Ascomycota</taxon>
        <taxon>Pezizomycotina</taxon>
        <taxon>Eurotiomycetes</taxon>
        <taxon>Eurotiomycetidae</taxon>
        <taxon>Eurotiales</taxon>
        <taxon>Aspergillaceae</taxon>
        <taxon>Aspergillus</taxon>
        <taxon>Aspergillus subgen. Circumdati</taxon>
    </lineage>
</organism>
<keyword evidence="3" id="KW-1185">Reference proteome</keyword>
<proteinExistence type="predicted"/>
<comment type="caution">
    <text evidence="2">The sequence shown here is derived from an EMBL/GenBank/DDBJ whole genome shotgun (WGS) entry which is preliminary data.</text>
</comment>
<name>A0A2I2G1Y3_9EURO</name>
<protein>
    <recommendedName>
        <fullName evidence="4">Secreted protein</fullName>
    </recommendedName>
</protein>
<evidence type="ECO:0000313" key="2">
    <source>
        <dbReference type="EMBL" id="PLB46884.1"/>
    </source>
</evidence>
<dbReference type="EMBL" id="MSFO01000006">
    <property type="protein sequence ID" value="PLB46884.1"/>
    <property type="molecule type" value="Genomic_DNA"/>
</dbReference>
<feature type="signal peptide" evidence="1">
    <location>
        <begin position="1"/>
        <end position="20"/>
    </location>
</feature>
<evidence type="ECO:0008006" key="4">
    <source>
        <dbReference type="Google" id="ProtNLM"/>
    </source>
</evidence>
<evidence type="ECO:0000313" key="3">
    <source>
        <dbReference type="Proteomes" id="UP000234275"/>
    </source>
</evidence>